<protein>
    <submittedName>
        <fullName evidence="2">Uncharacterized protein</fullName>
    </submittedName>
</protein>
<dbReference type="AlphaFoldDB" id="A0A388JQ61"/>
<keyword evidence="3" id="KW-1185">Reference proteome</keyword>
<dbReference type="Gramene" id="GBG59852">
    <property type="protein sequence ID" value="GBG59852"/>
    <property type="gene ID" value="CBR_g66660"/>
</dbReference>
<feature type="region of interest" description="Disordered" evidence="1">
    <location>
        <begin position="280"/>
        <end position="330"/>
    </location>
</feature>
<feature type="compositionally biased region" description="Basic and acidic residues" evidence="1">
    <location>
        <begin position="301"/>
        <end position="314"/>
    </location>
</feature>
<gene>
    <name evidence="2" type="ORF">CBR_g66660</name>
</gene>
<evidence type="ECO:0000313" key="3">
    <source>
        <dbReference type="Proteomes" id="UP000265515"/>
    </source>
</evidence>
<comment type="caution">
    <text evidence="2">The sequence shown here is derived from an EMBL/GenBank/DDBJ whole genome shotgun (WGS) entry which is preliminary data.</text>
</comment>
<dbReference type="Proteomes" id="UP000265515">
    <property type="component" value="Unassembled WGS sequence"/>
</dbReference>
<proteinExistence type="predicted"/>
<evidence type="ECO:0000313" key="2">
    <source>
        <dbReference type="EMBL" id="GBG59852.1"/>
    </source>
</evidence>
<sequence>MGRTQTKQRQLRMPYAREDPRMLAPIEKERGLEVSLPRRVRAGEYHSSWWVMLMGTDIFVWIESGFDDEQECAIVTVTLYASLSFWIEHEIELALGHGSLLARPLRVAEAVAAKWAREVSRDGEERVLTRTAVSIMAGESGFAKILLWRNSCLLKVHEVLQASMPPDLRVLLFQGRNLSRFLRDFQDFSLTKMWDKKAMWYLFPLFVCEGLSEEVYTLTLKSQTWDELEVSLKLRFPEDEVECRLGKGPKQPAEAASTQGELSGIQRQVGMLEKKLTRLEEARHGKRKASEGVSSGPTARGEAKARMDHQEPLPHKKTPRGRACVPEGDEGEGVIELKEERGDSAVLPVIAPDPKRGLINVEASATVRWREQRAGERIDPTIPGGTRKEALRRDGASSTAS</sequence>
<feature type="region of interest" description="Disordered" evidence="1">
    <location>
        <begin position="374"/>
        <end position="401"/>
    </location>
</feature>
<dbReference type="EMBL" id="BFEA01000007">
    <property type="protein sequence ID" value="GBG59852.1"/>
    <property type="molecule type" value="Genomic_DNA"/>
</dbReference>
<reference evidence="2 3" key="1">
    <citation type="journal article" date="2018" name="Cell">
        <title>The Chara Genome: Secondary Complexity and Implications for Plant Terrestrialization.</title>
        <authorList>
            <person name="Nishiyama T."/>
            <person name="Sakayama H."/>
            <person name="Vries J.D."/>
            <person name="Buschmann H."/>
            <person name="Saint-Marcoux D."/>
            <person name="Ullrich K.K."/>
            <person name="Haas F.B."/>
            <person name="Vanderstraeten L."/>
            <person name="Becker D."/>
            <person name="Lang D."/>
            <person name="Vosolsobe S."/>
            <person name="Rombauts S."/>
            <person name="Wilhelmsson P.K.I."/>
            <person name="Janitza P."/>
            <person name="Kern R."/>
            <person name="Heyl A."/>
            <person name="Rumpler F."/>
            <person name="Villalobos L.I.A.C."/>
            <person name="Clay J.M."/>
            <person name="Skokan R."/>
            <person name="Toyoda A."/>
            <person name="Suzuki Y."/>
            <person name="Kagoshima H."/>
            <person name="Schijlen E."/>
            <person name="Tajeshwar N."/>
            <person name="Catarino B."/>
            <person name="Hetherington A.J."/>
            <person name="Saltykova A."/>
            <person name="Bonnot C."/>
            <person name="Breuninger H."/>
            <person name="Symeonidi A."/>
            <person name="Radhakrishnan G.V."/>
            <person name="Van Nieuwerburgh F."/>
            <person name="Deforce D."/>
            <person name="Chang C."/>
            <person name="Karol K.G."/>
            <person name="Hedrich R."/>
            <person name="Ulvskov P."/>
            <person name="Glockner G."/>
            <person name="Delwiche C.F."/>
            <person name="Petrasek J."/>
            <person name="Van de Peer Y."/>
            <person name="Friml J."/>
            <person name="Beilby M."/>
            <person name="Dolan L."/>
            <person name="Kohara Y."/>
            <person name="Sugano S."/>
            <person name="Fujiyama A."/>
            <person name="Delaux P.-M."/>
            <person name="Quint M."/>
            <person name="TheiBen G."/>
            <person name="Hagemann M."/>
            <person name="Harholt J."/>
            <person name="Dunand C."/>
            <person name="Zachgo S."/>
            <person name="Langdale J."/>
            <person name="Maumus F."/>
            <person name="Straeten D.V.D."/>
            <person name="Gould S.B."/>
            <person name="Rensing S.A."/>
        </authorList>
    </citation>
    <scope>NUCLEOTIDE SEQUENCE [LARGE SCALE GENOMIC DNA]</scope>
    <source>
        <strain evidence="2 3">S276</strain>
    </source>
</reference>
<organism evidence="2 3">
    <name type="scientific">Chara braunii</name>
    <name type="common">Braun's stonewort</name>
    <dbReference type="NCBI Taxonomy" id="69332"/>
    <lineage>
        <taxon>Eukaryota</taxon>
        <taxon>Viridiplantae</taxon>
        <taxon>Streptophyta</taxon>
        <taxon>Charophyceae</taxon>
        <taxon>Charales</taxon>
        <taxon>Characeae</taxon>
        <taxon>Chara</taxon>
    </lineage>
</organism>
<accession>A0A388JQ61</accession>
<evidence type="ECO:0000256" key="1">
    <source>
        <dbReference type="SAM" id="MobiDB-lite"/>
    </source>
</evidence>
<feature type="compositionally biased region" description="Basic and acidic residues" evidence="1">
    <location>
        <begin position="386"/>
        <end position="395"/>
    </location>
</feature>
<name>A0A388JQ61_CHABU</name>